<proteinExistence type="predicted"/>
<evidence type="ECO:0000313" key="2">
    <source>
        <dbReference type="EMBL" id="KAL1266305.1"/>
    </source>
</evidence>
<dbReference type="EMBL" id="JAYMGO010000010">
    <property type="protein sequence ID" value="KAL1266305.1"/>
    <property type="molecule type" value="Genomic_DNA"/>
</dbReference>
<reference evidence="2 3" key="1">
    <citation type="submission" date="2023-09" db="EMBL/GenBank/DDBJ databases">
        <authorList>
            <person name="Wang M."/>
        </authorList>
    </citation>
    <scope>NUCLEOTIDE SEQUENCE [LARGE SCALE GENOMIC DNA]</scope>
    <source>
        <strain evidence="2">GT-2023</strain>
        <tissue evidence="2">Liver</tissue>
    </source>
</reference>
<keyword evidence="3" id="KW-1185">Reference proteome</keyword>
<comment type="caution">
    <text evidence="2">The sequence shown here is derived from an EMBL/GenBank/DDBJ whole genome shotgun (WGS) entry which is preliminary data.</text>
</comment>
<evidence type="ECO:0000313" key="3">
    <source>
        <dbReference type="Proteomes" id="UP001558613"/>
    </source>
</evidence>
<protein>
    <submittedName>
        <fullName evidence="2">Uncharacterized protein</fullName>
    </submittedName>
</protein>
<sequence>MSSNLTHHMLPILEEHGREKSNLSRTPYKDLILPEEVLRTVLIEVEGIMNSKPLGYVSSDISDPDPITPNLLLYGNEL</sequence>
<gene>
    <name evidence="2" type="ORF">QQF64_001980</name>
</gene>
<feature type="compositionally biased region" description="Basic and acidic residues" evidence="1">
    <location>
        <begin position="13"/>
        <end position="22"/>
    </location>
</feature>
<dbReference type="Proteomes" id="UP001558613">
    <property type="component" value="Unassembled WGS sequence"/>
</dbReference>
<name>A0ABR3MP11_9TELE</name>
<accession>A0ABR3MP11</accession>
<feature type="region of interest" description="Disordered" evidence="1">
    <location>
        <begin position="1"/>
        <end position="25"/>
    </location>
</feature>
<evidence type="ECO:0000256" key="1">
    <source>
        <dbReference type="SAM" id="MobiDB-lite"/>
    </source>
</evidence>
<organism evidence="2 3">
    <name type="scientific">Cirrhinus molitorella</name>
    <name type="common">mud carp</name>
    <dbReference type="NCBI Taxonomy" id="172907"/>
    <lineage>
        <taxon>Eukaryota</taxon>
        <taxon>Metazoa</taxon>
        <taxon>Chordata</taxon>
        <taxon>Craniata</taxon>
        <taxon>Vertebrata</taxon>
        <taxon>Euteleostomi</taxon>
        <taxon>Actinopterygii</taxon>
        <taxon>Neopterygii</taxon>
        <taxon>Teleostei</taxon>
        <taxon>Ostariophysi</taxon>
        <taxon>Cypriniformes</taxon>
        <taxon>Cyprinidae</taxon>
        <taxon>Labeoninae</taxon>
        <taxon>Labeonini</taxon>
        <taxon>Cirrhinus</taxon>
    </lineage>
</organism>